<comment type="caution">
    <text evidence="3">The sequence shown here is derived from an EMBL/GenBank/DDBJ whole genome shotgun (WGS) entry which is preliminary data.</text>
</comment>
<keyword evidence="1" id="KW-0233">DNA recombination</keyword>
<dbReference type="EMBL" id="JBHTNZ010000028">
    <property type="protein sequence ID" value="MFD1463196.1"/>
    <property type="molecule type" value="Genomic_DNA"/>
</dbReference>
<dbReference type="Proteomes" id="UP001597340">
    <property type="component" value="Unassembled WGS sequence"/>
</dbReference>
<feature type="domain" description="Tyr recombinase" evidence="2">
    <location>
        <begin position="1"/>
        <end position="135"/>
    </location>
</feature>
<dbReference type="Pfam" id="PF00589">
    <property type="entry name" value="Phage_integrase"/>
    <property type="match status" value="1"/>
</dbReference>
<dbReference type="PANTHER" id="PTHR30349">
    <property type="entry name" value="PHAGE INTEGRASE-RELATED"/>
    <property type="match status" value="1"/>
</dbReference>
<dbReference type="RefSeq" id="WP_267497640.1">
    <property type="nucleotide sequence ID" value="NZ_JAFFQR010000005.1"/>
</dbReference>
<dbReference type="SUPFAM" id="SSF56349">
    <property type="entry name" value="DNA breaking-rejoining enzymes"/>
    <property type="match status" value="1"/>
</dbReference>
<dbReference type="PROSITE" id="PS51898">
    <property type="entry name" value="TYR_RECOMBINASE"/>
    <property type="match status" value="1"/>
</dbReference>
<organism evidence="3 4">
    <name type="scientific">Paenibacillus farraposensis</name>
    <dbReference type="NCBI Taxonomy" id="2807095"/>
    <lineage>
        <taxon>Bacteria</taxon>
        <taxon>Bacillati</taxon>
        <taxon>Bacillota</taxon>
        <taxon>Bacilli</taxon>
        <taxon>Bacillales</taxon>
        <taxon>Paenibacillaceae</taxon>
        <taxon>Paenibacillus</taxon>
    </lineage>
</organism>
<sequence>MDKKAYTPLTSKTPASRRVLSLDNTTLSLLKKQRTEQSRGVVQPIGYNDDRMIFTREDGTPIRLAYPNDKLNEIIRSNKLPKITVHGLRHTHASLLFEAGASIKEVQECLGHSDIKITMNIYTYVTKQLKKKMLICLKNSRNLILQSLVQMWSRMIKNNIKMVKIWSQHILSQN</sequence>
<dbReference type="InterPro" id="IPR002104">
    <property type="entry name" value="Integrase_catalytic"/>
</dbReference>
<dbReference type="PANTHER" id="PTHR30349:SF64">
    <property type="entry name" value="PROPHAGE INTEGRASE INTD-RELATED"/>
    <property type="match status" value="1"/>
</dbReference>
<dbReference type="InterPro" id="IPR013762">
    <property type="entry name" value="Integrase-like_cat_sf"/>
</dbReference>
<proteinExistence type="predicted"/>
<evidence type="ECO:0000313" key="3">
    <source>
        <dbReference type="EMBL" id="MFD1463196.1"/>
    </source>
</evidence>
<evidence type="ECO:0000256" key="1">
    <source>
        <dbReference type="ARBA" id="ARBA00023172"/>
    </source>
</evidence>
<name>A0ABW4DJN7_9BACL</name>
<accession>A0ABW4DJN7</accession>
<evidence type="ECO:0000313" key="4">
    <source>
        <dbReference type="Proteomes" id="UP001597340"/>
    </source>
</evidence>
<reference evidence="4" key="1">
    <citation type="journal article" date="2019" name="Int. J. Syst. Evol. Microbiol.">
        <title>The Global Catalogue of Microorganisms (GCM) 10K type strain sequencing project: providing services to taxonomists for standard genome sequencing and annotation.</title>
        <authorList>
            <consortium name="The Broad Institute Genomics Platform"/>
            <consortium name="The Broad Institute Genome Sequencing Center for Infectious Disease"/>
            <person name="Wu L."/>
            <person name="Ma J."/>
        </authorList>
    </citation>
    <scope>NUCLEOTIDE SEQUENCE [LARGE SCALE GENOMIC DNA]</scope>
    <source>
        <strain evidence="4">CCM 9147</strain>
    </source>
</reference>
<keyword evidence="4" id="KW-1185">Reference proteome</keyword>
<dbReference type="Gene3D" id="1.10.443.10">
    <property type="entry name" value="Intergrase catalytic core"/>
    <property type="match status" value="1"/>
</dbReference>
<dbReference type="InterPro" id="IPR011010">
    <property type="entry name" value="DNA_brk_join_enz"/>
</dbReference>
<protein>
    <submittedName>
        <fullName evidence="3">Site-specific integrase</fullName>
    </submittedName>
</protein>
<evidence type="ECO:0000259" key="2">
    <source>
        <dbReference type="PROSITE" id="PS51898"/>
    </source>
</evidence>
<gene>
    <name evidence="3" type="ORF">ACFQ5D_17765</name>
</gene>
<dbReference type="InterPro" id="IPR050090">
    <property type="entry name" value="Tyrosine_recombinase_XerCD"/>
</dbReference>
<dbReference type="CDD" id="cd01189">
    <property type="entry name" value="INT_ICEBs1_C_like"/>
    <property type="match status" value="1"/>
</dbReference>